<dbReference type="eggNOG" id="COG2188">
    <property type="taxonomic scope" value="Bacteria"/>
</dbReference>
<dbReference type="PATRIC" id="fig|1129374.4.peg.1004"/>
<dbReference type="RefSeq" id="WP_008949948.1">
    <property type="nucleotide sequence ID" value="NZ_AHTH01000010.1"/>
</dbReference>
<dbReference type="STRING" id="1129374.AJE_05001"/>
<protein>
    <submittedName>
        <fullName evidence="2">Phage protein</fullName>
    </submittedName>
</protein>
<reference evidence="2 3" key="1">
    <citation type="journal article" date="2012" name="J. Bacteriol.">
        <title>Genome Sequence of Extracellular-Protease-Producing Alishewanella jeotgali Isolated from Traditional Korean Fermented Seafood.</title>
        <authorList>
            <person name="Jung J."/>
            <person name="Chun J."/>
            <person name="Park W."/>
        </authorList>
    </citation>
    <scope>NUCLEOTIDE SEQUENCE [LARGE SCALE GENOMIC DNA]</scope>
    <source>
        <strain evidence="2 3">KCTC 22429</strain>
    </source>
</reference>
<name>H3ZCC7_9ALTE</name>
<evidence type="ECO:0000313" key="2">
    <source>
        <dbReference type="EMBL" id="EHR41719.1"/>
    </source>
</evidence>
<dbReference type="Proteomes" id="UP000012046">
    <property type="component" value="Unassembled WGS sequence"/>
</dbReference>
<gene>
    <name evidence="2" type="ORF">AJE_05001</name>
</gene>
<evidence type="ECO:0000256" key="1">
    <source>
        <dbReference type="SAM" id="MobiDB-lite"/>
    </source>
</evidence>
<accession>H3ZCC7</accession>
<comment type="caution">
    <text evidence="2">The sequence shown here is derived from an EMBL/GenBank/DDBJ whole genome shotgun (WGS) entry which is preliminary data.</text>
</comment>
<proteinExistence type="predicted"/>
<dbReference type="SUPFAM" id="SSF46785">
    <property type="entry name" value="Winged helix' DNA-binding domain"/>
    <property type="match status" value="1"/>
</dbReference>
<dbReference type="EMBL" id="AHTH01000010">
    <property type="protein sequence ID" value="EHR41719.1"/>
    <property type="molecule type" value="Genomic_DNA"/>
</dbReference>
<organism evidence="2 3">
    <name type="scientific">Alishewanella jeotgali KCTC 22429</name>
    <dbReference type="NCBI Taxonomy" id="1129374"/>
    <lineage>
        <taxon>Bacteria</taxon>
        <taxon>Pseudomonadati</taxon>
        <taxon>Pseudomonadota</taxon>
        <taxon>Gammaproteobacteria</taxon>
        <taxon>Alteromonadales</taxon>
        <taxon>Alteromonadaceae</taxon>
        <taxon>Alishewanella</taxon>
    </lineage>
</organism>
<feature type="region of interest" description="Disordered" evidence="1">
    <location>
        <begin position="130"/>
        <end position="150"/>
    </location>
</feature>
<sequence length="267" mass="30945">MSGWIKLYRSIQDNDLWLAEPFSKGQAWADLILSANHKPGIFWVRQVQINLERGQLGLSEITFSKRWKWSRGKVRRYLAMLENRGMIVQQKTPVTSVITICNYSTYQQEDAEQTGRTEQQAGQLSVQVADNSRYTNKNDKNDKKKNIDHHNGDQGVIRWFETLWQNYAQLTGGASKIGSKKAALRSWQRLTKGHSEAKLRYQVNVCLAFQEMRRADPNILGSNQHCATYLNQEVWLSDEQWLSNFDQQYQQQLKNEQTNEGDNGSIN</sequence>
<keyword evidence="3" id="KW-1185">Reference proteome</keyword>
<dbReference type="AlphaFoldDB" id="H3ZCC7"/>
<evidence type="ECO:0000313" key="3">
    <source>
        <dbReference type="Proteomes" id="UP000012046"/>
    </source>
</evidence>
<dbReference type="InterPro" id="IPR036390">
    <property type="entry name" value="WH_DNA-bd_sf"/>
</dbReference>
<feature type="compositionally biased region" description="Basic and acidic residues" evidence="1">
    <location>
        <begin position="136"/>
        <end position="150"/>
    </location>
</feature>